<dbReference type="PANTHER" id="PTHR42723">
    <property type="entry name" value="CHLOROPHYLL SYNTHASE"/>
    <property type="match status" value="1"/>
</dbReference>
<name>A0A6N9NQX6_9FLAO</name>
<dbReference type="RefSeq" id="WP_160634420.1">
    <property type="nucleotide sequence ID" value="NZ_WWNE01000018.1"/>
</dbReference>
<dbReference type="Proteomes" id="UP000470771">
    <property type="component" value="Unassembled WGS sequence"/>
</dbReference>
<keyword evidence="3 6" id="KW-0812">Transmembrane</keyword>
<dbReference type="CDD" id="cd13961">
    <property type="entry name" value="PT_UbiA_DGGGPS"/>
    <property type="match status" value="1"/>
</dbReference>
<keyword evidence="4 6" id="KW-1133">Transmembrane helix</keyword>
<protein>
    <submittedName>
        <fullName evidence="7">Prenyltransferase</fullName>
    </submittedName>
</protein>
<evidence type="ECO:0000256" key="6">
    <source>
        <dbReference type="SAM" id="Phobius"/>
    </source>
</evidence>
<comment type="subcellular location">
    <subcellularLocation>
        <location evidence="1">Membrane</location>
        <topology evidence="1">Multi-pass membrane protein</topology>
    </subcellularLocation>
</comment>
<feature type="transmembrane region" description="Helical" evidence="6">
    <location>
        <begin position="317"/>
        <end position="335"/>
    </location>
</feature>
<feature type="transmembrane region" description="Helical" evidence="6">
    <location>
        <begin position="241"/>
        <end position="266"/>
    </location>
</feature>
<sequence>MKSFSAFFRLIRLPNLIIIALTQYAIRFGLMFPMLNGSGFTLALSESLFFLLVLATVMVAAAGYIINDYFDTKIDIINKPKKVIVGNLIKRRVAMGAHIVISLIAIIISIYIALYLKSPWLALIQISSVLALWYYSVNFKRRMLVGNFIIASLTALVPISAGLYEFVELKNHLVEQLQHYTTLFPNENPIYAAVFFKDVLQNIGLWIAGYALFAFLLTFIREIIKDIEDYEGDLEQGCKTLPIVAGISVANNTAIIISSITFVFLALVQYMQLISSEFISFAYFSLFIQLPLILLMVKLFSAKKKNEYAWASRLTKLIMLFGILFTSVIYFQEFFMNAQ</sequence>
<evidence type="ECO:0000256" key="3">
    <source>
        <dbReference type="ARBA" id="ARBA00022692"/>
    </source>
</evidence>
<evidence type="ECO:0000313" key="7">
    <source>
        <dbReference type="EMBL" id="NBG67477.1"/>
    </source>
</evidence>
<evidence type="ECO:0000256" key="2">
    <source>
        <dbReference type="ARBA" id="ARBA00022475"/>
    </source>
</evidence>
<feature type="transmembrane region" description="Helical" evidence="6">
    <location>
        <begin position="278"/>
        <end position="297"/>
    </location>
</feature>
<evidence type="ECO:0000256" key="5">
    <source>
        <dbReference type="ARBA" id="ARBA00023136"/>
    </source>
</evidence>
<dbReference type="Pfam" id="PF01040">
    <property type="entry name" value="UbiA"/>
    <property type="match status" value="1"/>
</dbReference>
<dbReference type="PANTHER" id="PTHR42723:SF1">
    <property type="entry name" value="CHLOROPHYLL SYNTHASE, CHLOROPLASTIC"/>
    <property type="match status" value="1"/>
</dbReference>
<dbReference type="InterPro" id="IPR044878">
    <property type="entry name" value="UbiA_sf"/>
</dbReference>
<accession>A0A6N9NQX6</accession>
<reference evidence="7 8" key="1">
    <citation type="submission" date="2019-12" db="EMBL/GenBank/DDBJ databases">
        <authorList>
            <person name="Zhao J."/>
        </authorList>
    </citation>
    <scope>NUCLEOTIDE SEQUENCE [LARGE SCALE GENOMIC DNA]</scope>
    <source>
        <strain evidence="7 8">S-15</strain>
    </source>
</reference>
<gene>
    <name evidence="7" type="ORF">GQN54_15220</name>
</gene>
<dbReference type="Gene3D" id="1.20.120.1780">
    <property type="entry name" value="UbiA prenyltransferase"/>
    <property type="match status" value="1"/>
</dbReference>
<proteinExistence type="predicted"/>
<comment type="caution">
    <text evidence="7">The sequence shown here is derived from an EMBL/GenBank/DDBJ whole genome shotgun (WGS) entry which is preliminary data.</text>
</comment>
<feature type="transmembrane region" description="Helical" evidence="6">
    <location>
        <begin position="144"/>
        <end position="164"/>
    </location>
</feature>
<feature type="transmembrane region" description="Helical" evidence="6">
    <location>
        <begin position="47"/>
        <end position="70"/>
    </location>
</feature>
<feature type="transmembrane region" description="Helical" evidence="6">
    <location>
        <begin position="91"/>
        <end position="114"/>
    </location>
</feature>
<dbReference type="GO" id="GO:0016020">
    <property type="term" value="C:membrane"/>
    <property type="evidence" value="ECO:0007669"/>
    <property type="project" value="UniProtKB-SubCell"/>
</dbReference>
<dbReference type="EMBL" id="WWNE01000018">
    <property type="protein sequence ID" value="NBG67477.1"/>
    <property type="molecule type" value="Genomic_DNA"/>
</dbReference>
<feature type="transmembrane region" description="Helical" evidence="6">
    <location>
        <begin position="12"/>
        <end position="35"/>
    </location>
</feature>
<dbReference type="GO" id="GO:0016765">
    <property type="term" value="F:transferase activity, transferring alkyl or aryl (other than methyl) groups"/>
    <property type="evidence" value="ECO:0007669"/>
    <property type="project" value="InterPro"/>
</dbReference>
<evidence type="ECO:0000256" key="1">
    <source>
        <dbReference type="ARBA" id="ARBA00004141"/>
    </source>
</evidence>
<organism evidence="7 8">
    <name type="scientific">Acidiluteibacter ferrifornacis</name>
    <dbReference type="NCBI Taxonomy" id="2692424"/>
    <lineage>
        <taxon>Bacteria</taxon>
        <taxon>Pseudomonadati</taxon>
        <taxon>Bacteroidota</taxon>
        <taxon>Flavobacteriia</taxon>
        <taxon>Flavobacteriales</taxon>
        <taxon>Cryomorphaceae</taxon>
        <taxon>Acidiluteibacter</taxon>
    </lineage>
</organism>
<keyword evidence="5 6" id="KW-0472">Membrane</keyword>
<dbReference type="AlphaFoldDB" id="A0A6N9NQX6"/>
<dbReference type="InterPro" id="IPR000537">
    <property type="entry name" value="UbiA_prenyltransferase"/>
</dbReference>
<evidence type="ECO:0000256" key="4">
    <source>
        <dbReference type="ARBA" id="ARBA00022989"/>
    </source>
</evidence>
<evidence type="ECO:0000313" key="8">
    <source>
        <dbReference type="Proteomes" id="UP000470771"/>
    </source>
</evidence>
<feature type="transmembrane region" description="Helical" evidence="6">
    <location>
        <begin position="120"/>
        <end position="137"/>
    </location>
</feature>
<keyword evidence="8" id="KW-1185">Reference proteome</keyword>
<feature type="transmembrane region" description="Helical" evidence="6">
    <location>
        <begin position="203"/>
        <end position="220"/>
    </location>
</feature>
<dbReference type="Gene3D" id="1.10.357.140">
    <property type="entry name" value="UbiA prenyltransferase"/>
    <property type="match status" value="1"/>
</dbReference>
<dbReference type="InterPro" id="IPR050475">
    <property type="entry name" value="Prenyltransferase_related"/>
</dbReference>
<keyword evidence="2" id="KW-1003">Cell membrane</keyword>
<keyword evidence="7" id="KW-0808">Transferase</keyword>